<organism evidence="2 3">
    <name type="scientific">Limulus polyphemus</name>
    <name type="common">Atlantic horseshoe crab</name>
    <dbReference type="NCBI Taxonomy" id="6850"/>
    <lineage>
        <taxon>Eukaryota</taxon>
        <taxon>Metazoa</taxon>
        <taxon>Ecdysozoa</taxon>
        <taxon>Arthropoda</taxon>
        <taxon>Chelicerata</taxon>
        <taxon>Merostomata</taxon>
        <taxon>Xiphosura</taxon>
        <taxon>Limulidae</taxon>
        <taxon>Limulus</taxon>
    </lineage>
</organism>
<keyword evidence="2" id="KW-1185">Reference proteome</keyword>
<evidence type="ECO:0000313" key="2">
    <source>
        <dbReference type="Proteomes" id="UP000694941"/>
    </source>
</evidence>
<keyword evidence="1" id="KW-0472">Membrane</keyword>
<dbReference type="GeneID" id="111087354"/>
<name>A0ABM1T0K9_LIMPO</name>
<dbReference type="Proteomes" id="UP000694941">
    <property type="component" value="Unplaced"/>
</dbReference>
<reference evidence="3" key="1">
    <citation type="submission" date="2025-08" db="UniProtKB">
        <authorList>
            <consortium name="RefSeq"/>
        </authorList>
    </citation>
    <scope>IDENTIFICATION</scope>
    <source>
        <tissue evidence="3">Muscle</tissue>
    </source>
</reference>
<keyword evidence="1" id="KW-0812">Transmembrane</keyword>
<accession>A0ABM1T0K9</accession>
<dbReference type="RefSeq" id="XP_022249415.1">
    <property type="nucleotide sequence ID" value="XM_022393707.1"/>
</dbReference>
<proteinExistence type="predicted"/>
<sequence>MIAPDSDLSPSGWNITGFHQLVLQQSITMLAYVDQSRENRTETPQVAQNKHFDKNFIVFVGATAGALGLFGILAAAIVLWNCCYRYRITLTQKYNLTEETDPTCMRESGSRIVQSESVVFIEGSSSKKYETHVIESDELFNLSSPEDPVKGRLESDMLHSVKQRPHSQPIQLSPVHFSRLQIYPHNTATSSTCGSTSHVVLSYAHDINIHGKKYLPHFGECTSYEVLNNPKYFNKLSVVNQGTATKTRSLPLWGRSHPRPLSSEDDHSELFAEVIFSKKRKNRMRNDSAAAIALNRSMTSFPQLKQKDTSPLVDNETFVVYNERTEL</sequence>
<keyword evidence="1" id="KW-1133">Transmembrane helix</keyword>
<protein>
    <submittedName>
        <fullName evidence="3">Uncharacterized protein LOC111087354</fullName>
    </submittedName>
</protein>
<gene>
    <name evidence="3" type="primary">LOC111087354</name>
</gene>
<evidence type="ECO:0000256" key="1">
    <source>
        <dbReference type="SAM" id="Phobius"/>
    </source>
</evidence>
<evidence type="ECO:0000313" key="3">
    <source>
        <dbReference type="RefSeq" id="XP_022249415.1"/>
    </source>
</evidence>
<feature type="transmembrane region" description="Helical" evidence="1">
    <location>
        <begin position="56"/>
        <end position="80"/>
    </location>
</feature>